<organism evidence="1 2">
    <name type="scientific">Kibdelosporangium philippinense</name>
    <dbReference type="NCBI Taxonomy" id="211113"/>
    <lineage>
        <taxon>Bacteria</taxon>
        <taxon>Bacillati</taxon>
        <taxon>Actinomycetota</taxon>
        <taxon>Actinomycetes</taxon>
        <taxon>Pseudonocardiales</taxon>
        <taxon>Pseudonocardiaceae</taxon>
        <taxon>Kibdelosporangium</taxon>
    </lineage>
</organism>
<name>A0ABS8Z578_9PSEU</name>
<keyword evidence="2" id="KW-1185">Reference proteome</keyword>
<reference evidence="1 2" key="1">
    <citation type="submission" date="2021-12" db="EMBL/GenBank/DDBJ databases">
        <title>Genome sequence of Kibdelosporangium philippinense ATCC 49844.</title>
        <authorList>
            <person name="Fedorov E.A."/>
            <person name="Omeragic M."/>
            <person name="Shalygina K.F."/>
            <person name="Maclea K.S."/>
        </authorList>
    </citation>
    <scope>NUCLEOTIDE SEQUENCE [LARGE SCALE GENOMIC DNA]</scope>
    <source>
        <strain evidence="1 2">ATCC 49844</strain>
    </source>
</reference>
<evidence type="ECO:0008006" key="3">
    <source>
        <dbReference type="Google" id="ProtNLM"/>
    </source>
</evidence>
<protein>
    <recommendedName>
        <fullName evidence="3">DUF732 domain-containing protein</fullName>
    </recommendedName>
</protein>
<evidence type="ECO:0000313" key="2">
    <source>
        <dbReference type="Proteomes" id="UP001521150"/>
    </source>
</evidence>
<dbReference type="Proteomes" id="UP001521150">
    <property type="component" value="Unassembled WGS sequence"/>
</dbReference>
<proteinExistence type="predicted"/>
<comment type="caution">
    <text evidence="1">The sequence shown here is derived from an EMBL/GenBank/DDBJ whole genome shotgun (WGS) entry which is preliminary data.</text>
</comment>
<dbReference type="EMBL" id="JAJVCN010000001">
    <property type="protein sequence ID" value="MCE7002188.1"/>
    <property type="molecule type" value="Genomic_DNA"/>
</dbReference>
<dbReference type="RefSeq" id="WP_233723218.1">
    <property type="nucleotide sequence ID" value="NZ_JAJVCN010000001.1"/>
</dbReference>
<accession>A0ABS8Z578</accession>
<gene>
    <name evidence="1" type="ORF">LWC34_05010</name>
</gene>
<sequence>MRKTHLGLAALAVAGMLLGGVRWPTSDAPPQAVAGEHLSIQQWLGDREAPQIELNNTLVKARQLTTSSRQATTTCEQLARVSGQLLHGSRAPHPQLNTAANVGIAQFAQAAQACLAGDLPLMRHRIDDGTTLRAEAQDTLDQLLHGDHGGH</sequence>
<evidence type="ECO:0000313" key="1">
    <source>
        <dbReference type="EMBL" id="MCE7002188.1"/>
    </source>
</evidence>